<dbReference type="AlphaFoldDB" id="A0A6A1W7N3"/>
<comment type="similarity">
    <text evidence="2">Belongs to the TAC family.</text>
</comment>
<comment type="caution">
    <text evidence="5">The sequence shown here is derived from an EMBL/GenBank/DDBJ whole genome shotgun (WGS) entry which is preliminary data.</text>
</comment>
<keyword evidence="6" id="KW-1185">Reference proteome</keyword>
<evidence type="ECO:0000256" key="2">
    <source>
        <dbReference type="ARBA" id="ARBA00025796"/>
    </source>
</evidence>
<evidence type="ECO:0000313" key="6">
    <source>
        <dbReference type="Proteomes" id="UP000516437"/>
    </source>
</evidence>
<dbReference type="PANTHER" id="PTHR38366">
    <property type="entry name" value="NAD-DEPENDENT PROTEIN DEACETYLASE HST1-LIKE PROTEIN"/>
    <property type="match status" value="1"/>
</dbReference>
<reference evidence="5 6" key="1">
    <citation type="journal article" date="2019" name="Plant Biotechnol. J.">
        <title>The red bayberry genome and genetic basis of sex determination.</title>
        <authorList>
            <person name="Jia H.M."/>
            <person name="Jia H.J."/>
            <person name="Cai Q.L."/>
            <person name="Wang Y."/>
            <person name="Zhao H.B."/>
            <person name="Yang W.F."/>
            <person name="Wang G.Y."/>
            <person name="Li Y.H."/>
            <person name="Zhan D.L."/>
            <person name="Shen Y.T."/>
            <person name="Niu Q.F."/>
            <person name="Chang L."/>
            <person name="Qiu J."/>
            <person name="Zhao L."/>
            <person name="Xie H.B."/>
            <person name="Fu W.Y."/>
            <person name="Jin J."/>
            <person name="Li X.W."/>
            <person name="Jiao Y."/>
            <person name="Zhou C.C."/>
            <person name="Tu T."/>
            <person name="Chai C.Y."/>
            <person name="Gao J.L."/>
            <person name="Fan L.J."/>
            <person name="van de Weg E."/>
            <person name="Wang J.Y."/>
            <person name="Gao Z.S."/>
        </authorList>
    </citation>
    <scope>NUCLEOTIDE SEQUENCE [LARGE SCALE GENOMIC DNA]</scope>
    <source>
        <tissue evidence="5">Leaves</tissue>
    </source>
</reference>
<dbReference type="EMBL" id="RXIC02000021">
    <property type="protein sequence ID" value="KAB1219708.1"/>
    <property type="molecule type" value="Genomic_DNA"/>
</dbReference>
<evidence type="ECO:0000256" key="1">
    <source>
        <dbReference type="ARBA" id="ARBA00022604"/>
    </source>
</evidence>
<organism evidence="5 6">
    <name type="scientific">Morella rubra</name>
    <name type="common">Chinese bayberry</name>
    <dbReference type="NCBI Taxonomy" id="262757"/>
    <lineage>
        <taxon>Eukaryota</taxon>
        <taxon>Viridiplantae</taxon>
        <taxon>Streptophyta</taxon>
        <taxon>Embryophyta</taxon>
        <taxon>Tracheophyta</taxon>
        <taxon>Spermatophyta</taxon>
        <taxon>Magnoliopsida</taxon>
        <taxon>eudicotyledons</taxon>
        <taxon>Gunneridae</taxon>
        <taxon>Pentapetalae</taxon>
        <taxon>rosids</taxon>
        <taxon>fabids</taxon>
        <taxon>Fagales</taxon>
        <taxon>Myricaceae</taxon>
        <taxon>Morella</taxon>
    </lineage>
</organism>
<feature type="region of interest" description="Disordered" evidence="4">
    <location>
        <begin position="155"/>
        <end position="175"/>
    </location>
</feature>
<dbReference type="Proteomes" id="UP000516437">
    <property type="component" value="Chromosome 3"/>
</dbReference>
<proteinExistence type="inferred from homology"/>
<dbReference type="GO" id="GO:0001763">
    <property type="term" value="P:morphogenesis of a branching structure"/>
    <property type="evidence" value="ECO:0007669"/>
    <property type="project" value="InterPro"/>
</dbReference>
<evidence type="ECO:0000256" key="3">
    <source>
        <dbReference type="ARBA" id="ARBA00026138"/>
    </source>
</evidence>
<protein>
    <recommendedName>
        <fullName evidence="3">Protein TILLER ANGLE CONTROL 1</fullName>
    </recommendedName>
</protein>
<keyword evidence="1" id="KW-0341">Growth regulation</keyword>
<feature type="compositionally biased region" description="Basic and acidic residues" evidence="4">
    <location>
        <begin position="162"/>
        <end position="171"/>
    </location>
</feature>
<dbReference type="PANTHER" id="PTHR38366:SF1">
    <property type="entry name" value="PROTEIN TILLER ANGLE CONTROL 1"/>
    <property type="match status" value="1"/>
</dbReference>
<evidence type="ECO:0000256" key="4">
    <source>
        <dbReference type="SAM" id="MobiDB-lite"/>
    </source>
</evidence>
<feature type="region of interest" description="Disordered" evidence="4">
    <location>
        <begin position="82"/>
        <end position="102"/>
    </location>
</feature>
<dbReference type="InterPro" id="IPR044989">
    <property type="entry name" value="TAC1"/>
</dbReference>
<evidence type="ECO:0000313" key="5">
    <source>
        <dbReference type="EMBL" id="KAB1219708.1"/>
    </source>
</evidence>
<gene>
    <name evidence="5" type="ORF">CJ030_MR3G019161</name>
</gene>
<name>A0A6A1W7N3_9ROSI</name>
<accession>A0A6A1W7N3</accession>
<dbReference type="OrthoDB" id="1922866at2759"/>
<sequence>MRVIFNWVHKRLNHTVLKDGFAGNVKTFESATNDIDKQGLLKKAALVDVLDGWREGILTIGTLGFVPLESSDQRKEYIILQSEKEDEKAEEEQYSLDGGDHDTNENIVDHEELNPLILPTFEPSFGDFESSLKHDNVRKPAVAVNVVGASLTPCVGPPKLNAESDKKEGEQKKKKGERITLADLFLADADVKGKLDPREIPCSGEKPFLRTKSSRSFAKKFIPYVKEDSRPVQNLQRLMRRMLKRKIYPEFDVKMHKSDGQKLAEVGLVINDEHGAPESVALLPTQGILLIW</sequence>